<gene>
    <name evidence="3" type="ordered locus">Isova_0889</name>
</gene>
<dbReference type="RefSeq" id="WP_013838065.1">
    <property type="nucleotide sequence ID" value="NC_015588.1"/>
</dbReference>
<evidence type="ECO:0000256" key="1">
    <source>
        <dbReference type="SAM" id="MobiDB-lite"/>
    </source>
</evidence>
<evidence type="ECO:0000313" key="3">
    <source>
        <dbReference type="EMBL" id="AEG43673.1"/>
    </source>
</evidence>
<keyword evidence="2" id="KW-0812">Transmembrane</keyword>
<keyword evidence="4" id="KW-1185">Reference proteome</keyword>
<evidence type="ECO:0000313" key="4">
    <source>
        <dbReference type="Proteomes" id="UP000009236"/>
    </source>
</evidence>
<feature type="compositionally biased region" description="Basic and acidic residues" evidence="1">
    <location>
        <begin position="32"/>
        <end position="43"/>
    </location>
</feature>
<dbReference type="AlphaFoldDB" id="F6FPG0"/>
<accession>F6FPG0</accession>
<reference evidence="3 4" key="1">
    <citation type="submission" date="2011-05" db="EMBL/GenBank/DDBJ databases">
        <title>Complete sequence of Isoptericola variabilis 225.</title>
        <authorList>
            <consortium name="US DOE Joint Genome Institute"/>
            <person name="Lucas S."/>
            <person name="Han J."/>
            <person name="Lapidus A."/>
            <person name="Cheng J.-F."/>
            <person name="Goodwin L."/>
            <person name="Pitluck S."/>
            <person name="Peters L."/>
            <person name="Mikhailova N."/>
            <person name="Zeytun A."/>
            <person name="Han C."/>
            <person name="Tapia R."/>
            <person name="Land M."/>
            <person name="Hauser L."/>
            <person name="Kyrpides N."/>
            <person name="Ivanova N."/>
            <person name="Pagani I."/>
            <person name="Siebers A."/>
            <person name="Allgaier M."/>
            <person name="Thelen M."/>
            <person name="Hugenholtz P."/>
            <person name="Gladden J."/>
            <person name="Woyke T."/>
        </authorList>
    </citation>
    <scope>NUCLEOTIDE SEQUENCE [LARGE SCALE GENOMIC DNA]</scope>
    <source>
        <strain evidence="4">225</strain>
    </source>
</reference>
<sequence length="167" mass="17370">MRTNTHQLPGRMVPAVGSPLELEIWVGEDAPDDGRERARRTAAERPSGSRRLVGALGALAGVLIGVPLGAGAVALASEIGPASTGDDVAGDAAELRSSAIPSGVDVPWFLEAREDDGMVVLELGEKEWLLMLRVDERTRDDAGMAGAVAKERLLDCVAGVTGTRTGC</sequence>
<dbReference type="Proteomes" id="UP000009236">
    <property type="component" value="Chromosome"/>
</dbReference>
<evidence type="ECO:0000256" key="2">
    <source>
        <dbReference type="SAM" id="Phobius"/>
    </source>
</evidence>
<proteinExistence type="predicted"/>
<dbReference type="EMBL" id="CP002810">
    <property type="protein sequence ID" value="AEG43673.1"/>
    <property type="molecule type" value="Genomic_DNA"/>
</dbReference>
<dbReference type="STRING" id="743718.Isova_0889"/>
<keyword evidence="2" id="KW-1133">Transmembrane helix</keyword>
<keyword evidence="2" id="KW-0472">Membrane</keyword>
<feature type="region of interest" description="Disordered" evidence="1">
    <location>
        <begin position="27"/>
        <end position="46"/>
    </location>
</feature>
<dbReference type="KEGG" id="iva:Isova_0889"/>
<feature type="transmembrane region" description="Helical" evidence="2">
    <location>
        <begin position="52"/>
        <end position="76"/>
    </location>
</feature>
<dbReference type="HOGENOM" id="CLU_1608634_0_0_11"/>
<organism evidence="4">
    <name type="scientific">Isoptericola variabilis (strain 225)</name>
    <dbReference type="NCBI Taxonomy" id="743718"/>
    <lineage>
        <taxon>Bacteria</taxon>
        <taxon>Bacillati</taxon>
        <taxon>Actinomycetota</taxon>
        <taxon>Actinomycetes</taxon>
        <taxon>Micrococcales</taxon>
        <taxon>Promicromonosporaceae</taxon>
        <taxon>Isoptericola</taxon>
    </lineage>
</organism>
<protein>
    <submittedName>
        <fullName evidence="3">Uncharacterized protein</fullName>
    </submittedName>
</protein>
<name>F6FPG0_ISOV2</name>